<name>A0A2P2INV4_RHIMU</name>
<organism evidence="1">
    <name type="scientific">Rhizophora mucronata</name>
    <name type="common">Asiatic mangrove</name>
    <dbReference type="NCBI Taxonomy" id="61149"/>
    <lineage>
        <taxon>Eukaryota</taxon>
        <taxon>Viridiplantae</taxon>
        <taxon>Streptophyta</taxon>
        <taxon>Embryophyta</taxon>
        <taxon>Tracheophyta</taxon>
        <taxon>Spermatophyta</taxon>
        <taxon>Magnoliopsida</taxon>
        <taxon>eudicotyledons</taxon>
        <taxon>Gunneridae</taxon>
        <taxon>Pentapetalae</taxon>
        <taxon>rosids</taxon>
        <taxon>fabids</taxon>
        <taxon>Malpighiales</taxon>
        <taxon>Rhizophoraceae</taxon>
        <taxon>Rhizophora</taxon>
    </lineage>
</organism>
<evidence type="ECO:0000313" key="1">
    <source>
        <dbReference type="EMBL" id="MBW82892.1"/>
    </source>
</evidence>
<dbReference type="EMBL" id="GGEC01002409">
    <property type="protein sequence ID" value="MBW82892.1"/>
    <property type="molecule type" value="Transcribed_RNA"/>
</dbReference>
<reference evidence="1" key="1">
    <citation type="submission" date="2018-02" db="EMBL/GenBank/DDBJ databases">
        <title>Rhizophora mucronata_Transcriptome.</title>
        <authorList>
            <person name="Meera S.P."/>
            <person name="Sreeshan A."/>
            <person name="Augustine A."/>
        </authorList>
    </citation>
    <scope>NUCLEOTIDE SEQUENCE</scope>
    <source>
        <tissue evidence="1">Leaf</tissue>
    </source>
</reference>
<sequence length="41" mass="4548">MIFLTQPHRVMGLSQVLLQQQKGYPDFSGPCSLAKLSTAKK</sequence>
<accession>A0A2P2INV4</accession>
<dbReference type="AlphaFoldDB" id="A0A2P2INV4"/>
<proteinExistence type="predicted"/>
<protein>
    <submittedName>
        <fullName evidence="1">Uncharacterized protein</fullName>
    </submittedName>
</protein>